<dbReference type="InterPro" id="IPR012218">
    <property type="entry name" value="Cyt_c_BACSU-c550-type"/>
</dbReference>
<dbReference type="InterPro" id="IPR051811">
    <property type="entry name" value="Cytochrome_c550/c551-like"/>
</dbReference>
<sequence length="109" mass="12339">MKVVKYLGTALIGTGLLFGCSPEKPQEKDTTFVQEKQSAEEKLYQNYCLNCHGEQLRGGYGPGLQKVGRKYTEKEIQTIIEKGMGKMPAQNYIPKEEQLQLAKWLANQK</sequence>
<dbReference type="GO" id="GO:0016020">
    <property type="term" value="C:membrane"/>
    <property type="evidence" value="ECO:0007669"/>
    <property type="project" value="InterPro"/>
</dbReference>
<dbReference type="InterPro" id="IPR009056">
    <property type="entry name" value="Cyt_c-like_dom"/>
</dbReference>
<dbReference type="Gene3D" id="1.10.760.10">
    <property type="entry name" value="Cytochrome c-like domain"/>
    <property type="match status" value="1"/>
</dbReference>
<dbReference type="PROSITE" id="PS51007">
    <property type="entry name" value="CYTC"/>
    <property type="match status" value="1"/>
</dbReference>
<keyword evidence="5 7" id="KW-0408">Iron</keyword>
<evidence type="ECO:0000256" key="1">
    <source>
        <dbReference type="ARBA" id="ARBA00022448"/>
    </source>
</evidence>
<dbReference type="SUPFAM" id="SSF46626">
    <property type="entry name" value="Cytochrome c"/>
    <property type="match status" value="1"/>
</dbReference>
<keyword evidence="2 6" id="KW-0349">Heme</keyword>
<name>A0A1I3S1C6_9BACL</name>
<reference evidence="9 10" key="1">
    <citation type="submission" date="2016-10" db="EMBL/GenBank/DDBJ databases">
        <authorList>
            <person name="de Groot N.N."/>
        </authorList>
    </citation>
    <scope>NUCLEOTIDE SEQUENCE [LARGE SCALE GENOMIC DNA]</scope>
    <source>
        <strain evidence="9 10">DSM 44778</strain>
    </source>
</reference>
<organism evidence="9 10">
    <name type="scientific">Thermoflavimicrobium dichotomicum</name>
    <dbReference type="NCBI Taxonomy" id="46223"/>
    <lineage>
        <taxon>Bacteria</taxon>
        <taxon>Bacillati</taxon>
        <taxon>Bacillota</taxon>
        <taxon>Bacilli</taxon>
        <taxon>Bacillales</taxon>
        <taxon>Thermoactinomycetaceae</taxon>
        <taxon>Thermoflavimicrobium</taxon>
    </lineage>
</organism>
<evidence type="ECO:0000256" key="7">
    <source>
        <dbReference type="PIRSR" id="PIRSR000025-2"/>
    </source>
</evidence>
<keyword evidence="1" id="KW-0813">Transport</keyword>
<evidence type="ECO:0000256" key="3">
    <source>
        <dbReference type="ARBA" id="ARBA00022723"/>
    </source>
</evidence>
<dbReference type="PANTHER" id="PTHR37823">
    <property type="entry name" value="CYTOCHROME C-553-LIKE"/>
    <property type="match status" value="1"/>
</dbReference>
<feature type="domain" description="Cytochrome c" evidence="8">
    <location>
        <begin position="35"/>
        <end position="109"/>
    </location>
</feature>
<dbReference type="RefSeq" id="WP_093230543.1">
    <property type="nucleotide sequence ID" value="NZ_FORR01000011.1"/>
</dbReference>
<feature type="binding site" description="covalent" evidence="6">
    <location>
        <position position="51"/>
    </location>
    <ligand>
        <name>heme c</name>
        <dbReference type="ChEBI" id="CHEBI:61717"/>
    </ligand>
</feature>
<evidence type="ECO:0000256" key="5">
    <source>
        <dbReference type="ARBA" id="ARBA00023004"/>
    </source>
</evidence>
<keyword evidence="10" id="KW-1185">Reference proteome</keyword>
<gene>
    <name evidence="9" type="ORF">SAMN05421852_11181</name>
</gene>
<comment type="PTM">
    <text evidence="6">Binds 1 heme c group covalently per subunit.</text>
</comment>
<dbReference type="EMBL" id="FORR01000011">
    <property type="protein sequence ID" value="SFJ51331.1"/>
    <property type="molecule type" value="Genomic_DNA"/>
</dbReference>
<dbReference type="GO" id="GO:0009055">
    <property type="term" value="F:electron transfer activity"/>
    <property type="evidence" value="ECO:0007669"/>
    <property type="project" value="InterPro"/>
</dbReference>
<evidence type="ECO:0000259" key="8">
    <source>
        <dbReference type="PROSITE" id="PS51007"/>
    </source>
</evidence>
<keyword evidence="4" id="KW-0249">Electron transport</keyword>
<dbReference type="GO" id="GO:0005506">
    <property type="term" value="F:iron ion binding"/>
    <property type="evidence" value="ECO:0007669"/>
    <property type="project" value="InterPro"/>
</dbReference>
<dbReference type="PIRSF" id="PIRSF000025">
    <property type="entry name" value="Cytc_Bsub_c550"/>
    <property type="match status" value="1"/>
</dbReference>
<dbReference type="STRING" id="46223.SAMN05421852_11181"/>
<dbReference type="InterPro" id="IPR036909">
    <property type="entry name" value="Cyt_c-like_dom_sf"/>
</dbReference>
<evidence type="ECO:0000256" key="2">
    <source>
        <dbReference type="ARBA" id="ARBA00022617"/>
    </source>
</evidence>
<evidence type="ECO:0000313" key="10">
    <source>
        <dbReference type="Proteomes" id="UP000199545"/>
    </source>
</evidence>
<feature type="binding site" description="axial binding residue" evidence="7">
    <location>
        <position position="87"/>
    </location>
    <ligand>
        <name>heme c</name>
        <dbReference type="ChEBI" id="CHEBI:61717"/>
    </ligand>
    <ligandPart>
        <name>Fe</name>
        <dbReference type="ChEBI" id="CHEBI:18248"/>
    </ligandPart>
</feature>
<dbReference type="Proteomes" id="UP000199545">
    <property type="component" value="Unassembled WGS sequence"/>
</dbReference>
<keyword evidence="3 7" id="KW-0479">Metal-binding</keyword>
<accession>A0A1I3S1C6</accession>
<evidence type="ECO:0000256" key="6">
    <source>
        <dbReference type="PIRSR" id="PIRSR000025-1"/>
    </source>
</evidence>
<dbReference type="GO" id="GO:0020037">
    <property type="term" value="F:heme binding"/>
    <property type="evidence" value="ECO:0007669"/>
    <property type="project" value="InterPro"/>
</dbReference>
<dbReference type="PANTHER" id="PTHR37823:SF4">
    <property type="entry name" value="MENAQUINOL-CYTOCHROME C REDUCTASE CYTOCHROME B_C SUBUNIT"/>
    <property type="match status" value="1"/>
</dbReference>
<dbReference type="AlphaFoldDB" id="A0A1I3S1C6"/>
<protein>
    <submittedName>
        <fullName evidence="9">Menaquinol-cytochrome c reductase cytochrome b/c subunit</fullName>
    </submittedName>
</protein>
<proteinExistence type="predicted"/>
<dbReference type="PROSITE" id="PS51257">
    <property type="entry name" value="PROKAR_LIPOPROTEIN"/>
    <property type="match status" value="1"/>
</dbReference>
<evidence type="ECO:0000313" key="9">
    <source>
        <dbReference type="EMBL" id="SFJ51331.1"/>
    </source>
</evidence>
<dbReference type="Pfam" id="PF13442">
    <property type="entry name" value="Cytochrome_CBB3"/>
    <property type="match status" value="1"/>
</dbReference>
<feature type="binding site" description="covalent" evidence="6">
    <location>
        <position position="48"/>
    </location>
    <ligand>
        <name>heme c</name>
        <dbReference type="ChEBI" id="CHEBI:61717"/>
    </ligand>
</feature>
<feature type="binding site" description="axial binding residue" evidence="7">
    <location>
        <position position="52"/>
    </location>
    <ligand>
        <name>heme c</name>
        <dbReference type="ChEBI" id="CHEBI:61717"/>
    </ligand>
    <ligandPart>
        <name>Fe</name>
        <dbReference type="ChEBI" id="CHEBI:18248"/>
    </ligandPart>
</feature>
<dbReference type="OrthoDB" id="7933886at2"/>
<evidence type="ECO:0000256" key="4">
    <source>
        <dbReference type="ARBA" id="ARBA00022982"/>
    </source>
</evidence>